<comment type="similarity">
    <text evidence="1 2">Belongs to the short-chain dehydrogenases/reductases (SDR) family.</text>
</comment>
<comment type="caution">
    <text evidence="3">The sequence shown here is derived from an EMBL/GenBank/DDBJ whole genome shotgun (WGS) entry which is preliminary data.</text>
</comment>
<dbReference type="Gene3D" id="3.40.50.720">
    <property type="entry name" value="NAD(P)-binding Rossmann-like Domain"/>
    <property type="match status" value="1"/>
</dbReference>
<evidence type="ECO:0000256" key="2">
    <source>
        <dbReference type="RuleBase" id="RU000363"/>
    </source>
</evidence>
<dbReference type="OrthoDB" id="9804774at2"/>
<gene>
    <name evidence="3" type="ORF">CBP76_10580</name>
</gene>
<accession>A0A2N7ARS4</accession>
<dbReference type="PANTHER" id="PTHR42879:SF6">
    <property type="entry name" value="NADPH-DEPENDENT REDUCTASE BACG"/>
    <property type="match status" value="1"/>
</dbReference>
<dbReference type="RefSeq" id="WP_102196842.1">
    <property type="nucleotide sequence ID" value="NZ_NIPR01000052.1"/>
</dbReference>
<evidence type="ECO:0000313" key="3">
    <source>
        <dbReference type="EMBL" id="PMD68047.1"/>
    </source>
</evidence>
<protein>
    <submittedName>
        <fullName evidence="3">Oxidoreductase</fullName>
    </submittedName>
</protein>
<name>A0A2N7ARS4_9LACO</name>
<reference evidence="3 4" key="1">
    <citation type="submission" date="2017-05" db="EMBL/GenBank/DDBJ databases">
        <title>Lactobacillus nurukis nov., sp. nov., isolated from nuruk.</title>
        <authorList>
            <person name="Kim S.-J."/>
        </authorList>
    </citation>
    <scope>NUCLEOTIDE SEQUENCE [LARGE SCALE GENOMIC DNA]</scope>
    <source>
        <strain evidence="3 4">SYF10-1a</strain>
    </source>
</reference>
<sequence length="264" mass="29563">MDLHLKNKLALITGSTKGIGKAIAIEMAREGTNVIINGRKQDDVDRVVAEISQKFPQTNPQGVAADLAKTTDRKRLFETISKIDILVNNMGIFQPMDYYEISDDIWENFFRVNVLAGNALAKFYLPKMLEQDFGRIIFIASEEAVMPSGEMPQYSMTKSMNLSLAKSLSKLTVASHVTVNTIMPGSTLTEGVQKMLNDMYRDSELPKEKWESDFMKNHRSRSQIQRLIRPEEIGRFTAFVASPDSSSFSGEALRVDGGLVPTIF</sequence>
<organism evidence="3 4">
    <name type="scientific">Companilactobacillus nuruki</name>
    <dbReference type="NCBI Taxonomy" id="1993540"/>
    <lineage>
        <taxon>Bacteria</taxon>
        <taxon>Bacillati</taxon>
        <taxon>Bacillota</taxon>
        <taxon>Bacilli</taxon>
        <taxon>Lactobacillales</taxon>
        <taxon>Lactobacillaceae</taxon>
        <taxon>Companilactobacillus</taxon>
    </lineage>
</organism>
<evidence type="ECO:0000256" key="1">
    <source>
        <dbReference type="ARBA" id="ARBA00006484"/>
    </source>
</evidence>
<evidence type="ECO:0000313" key="4">
    <source>
        <dbReference type="Proteomes" id="UP000235649"/>
    </source>
</evidence>
<dbReference type="CDD" id="cd05233">
    <property type="entry name" value="SDR_c"/>
    <property type="match status" value="1"/>
</dbReference>
<dbReference type="SUPFAM" id="SSF51735">
    <property type="entry name" value="NAD(P)-binding Rossmann-fold domains"/>
    <property type="match status" value="1"/>
</dbReference>
<dbReference type="InterPro" id="IPR036291">
    <property type="entry name" value="NAD(P)-bd_dom_sf"/>
</dbReference>
<dbReference type="PANTHER" id="PTHR42879">
    <property type="entry name" value="3-OXOACYL-(ACYL-CARRIER-PROTEIN) REDUCTASE"/>
    <property type="match status" value="1"/>
</dbReference>
<dbReference type="Proteomes" id="UP000235649">
    <property type="component" value="Unassembled WGS sequence"/>
</dbReference>
<dbReference type="PRINTS" id="PR00081">
    <property type="entry name" value="GDHRDH"/>
</dbReference>
<dbReference type="EMBL" id="NIPR01000052">
    <property type="protein sequence ID" value="PMD68047.1"/>
    <property type="molecule type" value="Genomic_DNA"/>
</dbReference>
<dbReference type="InterPro" id="IPR002347">
    <property type="entry name" value="SDR_fam"/>
</dbReference>
<dbReference type="PRINTS" id="PR00080">
    <property type="entry name" value="SDRFAMILY"/>
</dbReference>
<dbReference type="AlphaFoldDB" id="A0A2N7ARS4"/>
<dbReference type="InterPro" id="IPR050259">
    <property type="entry name" value="SDR"/>
</dbReference>
<proteinExistence type="inferred from homology"/>
<dbReference type="Pfam" id="PF00106">
    <property type="entry name" value="adh_short"/>
    <property type="match status" value="1"/>
</dbReference>
<keyword evidence="4" id="KW-1185">Reference proteome</keyword>